<dbReference type="Proteomes" id="UP000286287">
    <property type="component" value="Unassembled WGS sequence"/>
</dbReference>
<accession>A0A418V7M4</accession>
<proteinExistence type="predicted"/>
<keyword evidence="2" id="KW-1185">Reference proteome</keyword>
<organism evidence="1 2">
    <name type="scientific">Deinococcus cavernae</name>
    <dbReference type="NCBI Taxonomy" id="2320857"/>
    <lineage>
        <taxon>Bacteria</taxon>
        <taxon>Thermotogati</taxon>
        <taxon>Deinococcota</taxon>
        <taxon>Deinococci</taxon>
        <taxon>Deinococcales</taxon>
        <taxon>Deinococcaceae</taxon>
        <taxon>Deinococcus</taxon>
    </lineage>
</organism>
<evidence type="ECO:0000313" key="1">
    <source>
        <dbReference type="EMBL" id="RJF72102.1"/>
    </source>
</evidence>
<protein>
    <submittedName>
        <fullName evidence="1">Uncharacterized protein</fullName>
    </submittedName>
</protein>
<dbReference type="EMBL" id="QYUJ01000014">
    <property type="protein sequence ID" value="RJF72102.1"/>
    <property type="molecule type" value="Genomic_DNA"/>
</dbReference>
<dbReference type="AlphaFoldDB" id="A0A418V7M4"/>
<reference evidence="1 2" key="1">
    <citation type="submission" date="2018-09" db="EMBL/GenBank/DDBJ databases">
        <authorList>
            <person name="Zhu H."/>
        </authorList>
    </citation>
    <scope>NUCLEOTIDE SEQUENCE [LARGE SCALE GENOMIC DNA]</scope>
    <source>
        <strain evidence="1 2">K2S05-167</strain>
    </source>
</reference>
<dbReference type="RefSeq" id="WP_119763904.1">
    <property type="nucleotide sequence ID" value="NZ_QYUJ01000014.1"/>
</dbReference>
<name>A0A418V7M4_9DEIO</name>
<sequence>MVDPQTISFADPLTGIEFSHENYGGWTGKFTDPNREEISVYLPGTLQDTTPDQAHLNLIRSVMVQLPSLRAHAIPFARRDVINDLDKWGLLDDNNMPFWETCDDMSPWGTMTEADYDAEFQLMGLIIPETPTTPDEFALGFWSEVDGEHGVGVRFQNNQPTEMLSWCDFF</sequence>
<evidence type="ECO:0000313" key="2">
    <source>
        <dbReference type="Proteomes" id="UP000286287"/>
    </source>
</evidence>
<gene>
    <name evidence="1" type="ORF">D3875_11585</name>
</gene>
<comment type="caution">
    <text evidence="1">The sequence shown here is derived from an EMBL/GenBank/DDBJ whole genome shotgun (WGS) entry which is preliminary data.</text>
</comment>